<dbReference type="SUPFAM" id="SSF56024">
    <property type="entry name" value="Phospholipase D/nuclease"/>
    <property type="match status" value="1"/>
</dbReference>
<reference evidence="2 3" key="1">
    <citation type="journal article" date="2024" name="Commun. Biol.">
        <title>Comparative genomic analysis of thermophilic fungi reveals convergent evolutionary adaptations and gene losses.</title>
        <authorList>
            <person name="Steindorff A.S."/>
            <person name="Aguilar-Pontes M.V."/>
            <person name="Robinson A.J."/>
            <person name="Andreopoulos B."/>
            <person name="LaButti K."/>
            <person name="Kuo A."/>
            <person name="Mondo S."/>
            <person name="Riley R."/>
            <person name="Otillar R."/>
            <person name="Haridas S."/>
            <person name="Lipzen A."/>
            <person name="Grimwood J."/>
            <person name="Schmutz J."/>
            <person name="Clum A."/>
            <person name="Reid I.D."/>
            <person name="Moisan M.C."/>
            <person name="Butler G."/>
            <person name="Nguyen T.T.M."/>
            <person name="Dewar K."/>
            <person name="Conant G."/>
            <person name="Drula E."/>
            <person name="Henrissat B."/>
            <person name="Hansel C."/>
            <person name="Singer S."/>
            <person name="Hutchinson M.I."/>
            <person name="de Vries R.P."/>
            <person name="Natvig D.O."/>
            <person name="Powell A.J."/>
            <person name="Tsang A."/>
            <person name="Grigoriev I.V."/>
        </authorList>
    </citation>
    <scope>NUCLEOTIDE SEQUENCE [LARGE SCALE GENOMIC DNA]</scope>
    <source>
        <strain evidence="2 3">CBS 494.80</strain>
    </source>
</reference>
<dbReference type="PROSITE" id="PS50035">
    <property type="entry name" value="PLD"/>
    <property type="match status" value="1"/>
</dbReference>
<evidence type="ECO:0000259" key="1">
    <source>
        <dbReference type="PROSITE" id="PS50035"/>
    </source>
</evidence>
<keyword evidence="3" id="KW-1185">Reference proteome</keyword>
<dbReference type="InterPro" id="IPR001736">
    <property type="entry name" value="PLipase_D/transphosphatidylase"/>
</dbReference>
<gene>
    <name evidence="2" type="ORF">VTL71DRAFT_9495</name>
</gene>
<evidence type="ECO:0000313" key="3">
    <source>
        <dbReference type="Proteomes" id="UP001595075"/>
    </source>
</evidence>
<evidence type="ECO:0000313" key="2">
    <source>
        <dbReference type="EMBL" id="KAL2060464.1"/>
    </source>
</evidence>
<organism evidence="2 3">
    <name type="scientific">Oculimacula yallundae</name>
    <dbReference type="NCBI Taxonomy" id="86028"/>
    <lineage>
        <taxon>Eukaryota</taxon>
        <taxon>Fungi</taxon>
        <taxon>Dikarya</taxon>
        <taxon>Ascomycota</taxon>
        <taxon>Pezizomycotina</taxon>
        <taxon>Leotiomycetes</taxon>
        <taxon>Helotiales</taxon>
        <taxon>Ploettnerulaceae</taxon>
        <taxon>Oculimacula</taxon>
    </lineage>
</organism>
<feature type="domain" description="PLD phosphodiesterase" evidence="1">
    <location>
        <begin position="81"/>
        <end position="108"/>
    </location>
</feature>
<protein>
    <recommendedName>
        <fullName evidence="1">PLD phosphodiesterase domain-containing protein</fullName>
    </recommendedName>
</protein>
<proteinExistence type="predicted"/>
<name>A0ABR4BS32_9HELO</name>
<dbReference type="Proteomes" id="UP001595075">
    <property type="component" value="Unassembled WGS sequence"/>
</dbReference>
<dbReference type="EMBL" id="JAZHXI010000022">
    <property type="protein sequence ID" value="KAL2060464.1"/>
    <property type="molecule type" value="Genomic_DNA"/>
</dbReference>
<accession>A0ABR4BS32</accession>
<comment type="caution">
    <text evidence="2">The sequence shown here is derived from an EMBL/GenBank/DDBJ whole genome shotgun (WGS) entry which is preliminary data.</text>
</comment>
<sequence length="127" mass="14083">MILNITTERSPSWIEPRTSSFPQKLSSTLAAVAAYDLYSNTGTSLHIPSDVVAILYEIERNLRIDACSDNKIPNQAGVVEKLLYIHAKVIIVDDRVALIGFADINECSILSLRDFECVAVVRDTDML</sequence>
<dbReference type="Gene3D" id="3.30.870.10">
    <property type="entry name" value="Endonuclease Chain A"/>
    <property type="match status" value="1"/>
</dbReference>